<dbReference type="AlphaFoldDB" id="A0A8J4G4S7"/>
<accession>A0A8J4G4S7</accession>
<protein>
    <submittedName>
        <fullName evidence="2">Uncharacterized protein</fullName>
    </submittedName>
</protein>
<evidence type="ECO:0000313" key="2">
    <source>
        <dbReference type="EMBL" id="GIL98083.1"/>
    </source>
</evidence>
<organism evidence="2 3">
    <name type="scientific">Volvox reticuliferus</name>
    <dbReference type="NCBI Taxonomy" id="1737510"/>
    <lineage>
        <taxon>Eukaryota</taxon>
        <taxon>Viridiplantae</taxon>
        <taxon>Chlorophyta</taxon>
        <taxon>core chlorophytes</taxon>
        <taxon>Chlorophyceae</taxon>
        <taxon>CS clade</taxon>
        <taxon>Chlamydomonadales</taxon>
        <taxon>Volvocaceae</taxon>
        <taxon>Volvox</taxon>
    </lineage>
</organism>
<dbReference type="EMBL" id="BNCQ01000005">
    <property type="protein sequence ID" value="GIL98083.1"/>
    <property type="molecule type" value="Genomic_DNA"/>
</dbReference>
<dbReference type="Proteomes" id="UP000722791">
    <property type="component" value="Unassembled WGS sequence"/>
</dbReference>
<comment type="caution">
    <text evidence="2">The sequence shown here is derived from an EMBL/GenBank/DDBJ whole genome shotgun (WGS) entry which is preliminary data.</text>
</comment>
<evidence type="ECO:0000313" key="3">
    <source>
        <dbReference type="Proteomes" id="UP000722791"/>
    </source>
</evidence>
<proteinExistence type="predicted"/>
<dbReference type="EMBL" id="BNCP01000002">
    <property type="protein sequence ID" value="GIL70359.1"/>
    <property type="molecule type" value="Genomic_DNA"/>
</dbReference>
<reference evidence="2" key="1">
    <citation type="journal article" date="2021" name="Proc. Natl. Acad. Sci. U.S.A.">
        <title>Three genomes in the algal genus Volvox reveal the fate of a haploid sex-determining region after a transition to homothallism.</title>
        <authorList>
            <person name="Yamamoto K."/>
            <person name="Hamaji T."/>
            <person name="Kawai-Toyooka H."/>
            <person name="Matsuzaki R."/>
            <person name="Takahashi F."/>
            <person name="Nishimura Y."/>
            <person name="Kawachi M."/>
            <person name="Noguchi H."/>
            <person name="Minakuchi Y."/>
            <person name="Umen J.G."/>
            <person name="Toyoda A."/>
            <person name="Nozaki H."/>
        </authorList>
    </citation>
    <scope>NUCLEOTIDE SEQUENCE</scope>
    <source>
        <strain evidence="2">NIES-3785</strain>
        <strain evidence="1">NIES-3786</strain>
    </source>
</reference>
<gene>
    <name evidence="1" type="ORF">Vretifemale_1129</name>
    <name evidence="2" type="ORF">Vretimale_3541</name>
</gene>
<dbReference type="Proteomes" id="UP000747110">
    <property type="component" value="Unassembled WGS sequence"/>
</dbReference>
<sequence>MESPSLQLGLFQRVLLCGAGPYVVLTPSGADIKSLVRDTLLGSAAERHPELISLVDTMITSARLSCAESTWRLYDPIICKWADFCNRSGSNPLSAPCCCSFPYRGASRCRKEHDQTTSRRSG</sequence>
<keyword evidence="4" id="KW-1185">Reference proteome</keyword>
<evidence type="ECO:0000313" key="4">
    <source>
        <dbReference type="Proteomes" id="UP000747110"/>
    </source>
</evidence>
<name>A0A8J4G4S7_9CHLO</name>
<evidence type="ECO:0000313" key="1">
    <source>
        <dbReference type="EMBL" id="GIL70359.1"/>
    </source>
</evidence>